<protein>
    <submittedName>
        <fullName evidence="2">ANTAR domain-containing protein</fullName>
    </submittedName>
</protein>
<evidence type="ECO:0000313" key="2">
    <source>
        <dbReference type="EMBL" id="MDV6271379.1"/>
    </source>
</evidence>
<dbReference type="EMBL" id="JAWLKB010000043">
    <property type="protein sequence ID" value="MDV6271379.1"/>
    <property type="molecule type" value="Genomic_DNA"/>
</dbReference>
<dbReference type="PROSITE" id="PS50921">
    <property type="entry name" value="ANTAR"/>
    <property type="match status" value="1"/>
</dbReference>
<name>A0ABU4C4E2_RHOGO</name>
<dbReference type="Gene3D" id="1.10.10.10">
    <property type="entry name" value="Winged helix-like DNA-binding domain superfamily/Winged helix DNA-binding domain"/>
    <property type="match status" value="1"/>
</dbReference>
<dbReference type="InterPro" id="IPR036388">
    <property type="entry name" value="WH-like_DNA-bd_sf"/>
</dbReference>
<sequence>MTDRRSGLIASLADREVIEQAQGLIMKRTGFAADLALAFMKAEAAGHSLPVPDLARYIVSKQPYGVRV</sequence>
<dbReference type="RefSeq" id="WP_317545810.1">
    <property type="nucleotide sequence ID" value="NZ_JAWLKB010000043.1"/>
</dbReference>
<feature type="domain" description="ANTAR" evidence="1">
    <location>
        <begin position="1"/>
        <end position="59"/>
    </location>
</feature>
<gene>
    <name evidence="2" type="ORF">R3Q16_32725</name>
</gene>
<accession>A0ABU4C4E2</accession>
<proteinExistence type="predicted"/>
<evidence type="ECO:0000313" key="3">
    <source>
        <dbReference type="Proteomes" id="UP001185927"/>
    </source>
</evidence>
<comment type="caution">
    <text evidence="2">The sequence shown here is derived from an EMBL/GenBank/DDBJ whole genome shotgun (WGS) entry which is preliminary data.</text>
</comment>
<dbReference type="SMART" id="SM01012">
    <property type="entry name" value="ANTAR"/>
    <property type="match status" value="1"/>
</dbReference>
<dbReference type="InterPro" id="IPR005561">
    <property type="entry name" value="ANTAR"/>
</dbReference>
<keyword evidence="3" id="KW-1185">Reference proteome</keyword>
<reference evidence="2 3" key="1">
    <citation type="submission" date="2023-10" db="EMBL/GenBank/DDBJ databases">
        <title>Development of a sustainable strategy for remediation of hydrocarbon-contaminated territories based on the waste exchange concept.</title>
        <authorList>
            <person name="Krivoruchko A."/>
        </authorList>
    </citation>
    <scope>NUCLEOTIDE SEQUENCE [LARGE SCALE GENOMIC DNA]</scope>
    <source>
        <strain evidence="2 3">IEGM 1203</strain>
    </source>
</reference>
<evidence type="ECO:0000259" key="1">
    <source>
        <dbReference type="PROSITE" id="PS50921"/>
    </source>
</evidence>
<dbReference type="Pfam" id="PF03861">
    <property type="entry name" value="ANTAR"/>
    <property type="match status" value="1"/>
</dbReference>
<dbReference type="Proteomes" id="UP001185927">
    <property type="component" value="Unassembled WGS sequence"/>
</dbReference>
<organism evidence="2 3">
    <name type="scientific">Rhodococcus globerulus</name>
    <dbReference type="NCBI Taxonomy" id="33008"/>
    <lineage>
        <taxon>Bacteria</taxon>
        <taxon>Bacillati</taxon>
        <taxon>Actinomycetota</taxon>
        <taxon>Actinomycetes</taxon>
        <taxon>Mycobacteriales</taxon>
        <taxon>Nocardiaceae</taxon>
        <taxon>Rhodococcus</taxon>
    </lineage>
</organism>